<dbReference type="GO" id="GO:0005737">
    <property type="term" value="C:cytoplasm"/>
    <property type="evidence" value="ECO:0007669"/>
    <property type="project" value="UniProtKB-SubCell"/>
</dbReference>
<evidence type="ECO:0000256" key="8">
    <source>
        <dbReference type="ARBA" id="ARBA00022806"/>
    </source>
</evidence>
<dbReference type="Gene3D" id="2.40.30.270">
    <property type="match status" value="1"/>
</dbReference>
<dbReference type="CDD" id="cd18808">
    <property type="entry name" value="SF1_C_Upf1"/>
    <property type="match status" value="1"/>
</dbReference>
<dbReference type="EMBL" id="GDKF01006693">
    <property type="protein sequence ID" value="JAT71929.1"/>
    <property type="molecule type" value="Transcribed_RNA"/>
</dbReference>
<keyword evidence="5" id="KW-0963">Cytoplasm</keyword>
<dbReference type="SMART" id="SM00382">
    <property type="entry name" value="AAA"/>
    <property type="match status" value="1"/>
</dbReference>
<dbReference type="Pfam" id="PF21138">
    <property type="entry name" value="SMUBP-2_HCS1_1B"/>
    <property type="match status" value="1"/>
</dbReference>
<evidence type="ECO:0000256" key="9">
    <source>
        <dbReference type="ARBA" id="ARBA00022840"/>
    </source>
</evidence>
<feature type="region of interest" description="Disordered" evidence="13">
    <location>
        <begin position="1"/>
        <end position="22"/>
    </location>
</feature>
<dbReference type="GO" id="GO:0005694">
    <property type="term" value="C:chromosome"/>
    <property type="evidence" value="ECO:0007669"/>
    <property type="project" value="UniProtKB-ARBA"/>
</dbReference>
<dbReference type="GO" id="GO:0043139">
    <property type="term" value="F:5'-3' DNA helicase activity"/>
    <property type="evidence" value="ECO:0007669"/>
    <property type="project" value="TreeGrafter"/>
</dbReference>
<evidence type="ECO:0000313" key="16">
    <source>
        <dbReference type="EMBL" id="JAT74783.1"/>
    </source>
</evidence>
<dbReference type="SMART" id="SM00487">
    <property type="entry name" value="DEXDc"/>
    <property type="match status" value="1"/>
</dbReference>
<dbReference type="InterPro" id="IPR036867">
    <property type="entry name" value="R3H_dom_sf"/>
</dbReference>
<dbReference type="InterPro" id="IPR027417">
    <property type="entry name" value="P-loop_NTPase"/>
</dbReference>
<reference evidence="15" key="1">
    <citation type="submission" date="2015-08" db="EMBL/GenBank/DDBJ databases">
        <authorList>
            <person name="Babu N.S."/>
            <person name="Beckwith C.J."/>
            <person name="Beseler K.G."/>
            <person name="Brison A."/>
            <person name="Carone J.V."/>
            <person name="Caskin T.P."/>
            <person name="Diamond M."/>
            <person name="Durham M.E."/>
            <person name="Foxe J.M."/>
            <person name="Go M."/>
            <person name="Henderson B.A."/>
            <person name="Jones I.B."/>
            <person name="McGettigan J.A."/>
            <person name="Micheletti S.J."/>
            <person name="Nasrallah M.E."/>
            <person name="Ortiz D."/>
            <person name="Piller C.R."/>
            <person name="Privatt S.R."/>
            <person name="Schneider S.L."/>
            <person name="Sharp S."/>
            <person name="Smith T.C."/>
            <person name="Stanton J.D."/>
            <person name="Ullery H.E."/>
            <person name="Wilson R.J."/>
            <person name="Serrano M.G."/>
            <person name="Buck G."/>
            <person name="Lee V."/>
            <person name="Wang Y."/>
            <person name="Carvalho R."/>
            <person name="Voegtly L."/>
            <person name="Shi R."/>
            <person name="Duckworth R."/>
            <person name="Johnson A."/>
            <person name="Loviza R."/>
            <person name="Walstead R."/>
            <person name="Shah Z."/>
            <person name="Kiflezghi M."/>
            <person name="Wade K."/>
            <person name="Ball S.L."/>
            <person name="Bradley K.W."/>
            <person name="Asai D.J."/>
            <person name="Bowman C.A."/>
            <person name="Russell D.A."/>
            <person name="Pope W.H."/>
            <person name="Jacobs-Sera D."/>
            <person name="Hendrix R.W."/>
            <person name="Hatfull G.F."/>
        </authorList>
    </citation>
    <scope>NUCLEOTIDE SEQUENCE</scope>
</reference>
<dbReference type="GO" id="GO:0005634">
    <property type="term" value="C:nucleus"/>
    <property type="evidence" value="ECO:0007669"/>
    <property type="project" value="UniProtKB-SubCell"/>
</dbReference>
<evidence type="ECO:0000259" key="14">
    <source>
        <dbReference type="PROSITE" id="PS51061"/>
    </source>
</evidence>
<proteinExistence type="inferred from homology"/>
<dbReference type="Gene3D" id="3.40.50.300">
    <property type="entry name" value="P-loop containing nucleotide triphosphate hydrolases"/>
    <property type="match status" value="2"/>
</dbReference>
<dbReference type="EC" id="3.6.4.12" evidence="4"/>
<dbReference type="InterPro" id="IPR001374">
    <property type="entry name" value="R3H_dom"/>
</dbReference>
<evidence type="ECO:0000256" key="6">
    <source>
        <dbReference type="ARBA" id="ARBA00022741"/>
    </source>
</evidence>
<keyword evidence="12" id="KW-0175">Coiled coil</keyword>
<dbReference type="SUPFAM" id="SSF82708">
    <property type="entry name" value="R3H domain"/>
    <property type="match status" value="1"/>
</dbReference>
<evidence type="ECO:0000256" key="7">
    <source>
        <dbReference type="ARBA" id="ARBA00022801"/>
    </source>
</evidence>
<dbReference type="InterPro" id="IPR003593">
    <property type="entry name" value="AAA+_ATPase"/>
</dbReference>
<keyword evidence="9" id="KW-0067">ATP-binding</keyword>
<comment type="subcellular location">
    <subcellularLocation>
        <location evidence="2">Cytoplasm</location>
    </subcellularLocation>
    <subcellularLocation>
        <location evidence="1">Nucleus</location>
    </subcellularLocation>
</comment>
<dbReference type="PANTHER" id="PTHR43788">
    <property type="entry name" value="DNA2/NAM7 HELICASE FAMILY MEMBER"/>
    <property type="match status" value="1"/>
</dbReference>
<comment type="catalytic activity">
    <reaction evidence="11">
        <text>ATP + H2O = ADP + phosphate + H(+)</text>
        <dbReference type="Rhea" id="RHEA:13065"/>
        <dbReference type="ChEBI" id="CHEBI:15377"/>
        <dbReference type="ChEBI" id="CHEBI:15378"/>
        <dbReference type="ChEBI" id="CHEBI:30616"/>
        <dbReference type="ChEBI" id="CHEBI:43474"/>
        <dbReference type="ChEBI" id="CHEBI:456216"/>
        <dbReference type="EC" id="3.6.4.12"/>
    </reaction>
    <physiologicalReaction direction="left-to-right" evidence="11">
        <dbReference type="Rhea" id="RHEA:13066"/>
    </physiologicalReaction>
</comment>
<name>A0A1D1ZYC0_AUXPR</name>
<keyword evidence="6" id="KW-0547">Nucleotide-binding</keyword>
<dbReference type="EMBL" id="GDKF01003839">
    <property type="protein sequence ID" value="JAT74783.1"/>
    <property type="molecule type" value="Transcribed_RNA"/>
</dbReference>
<sequence length="799" mass="82979">MPAKAGARCTGAARPSDEQDGVQGIRKAKTPMVQKDVQILLPASLTSRQRALLHEVAEECGLAHSSTGEGSQRRLILGDAEVTRDCVSDGDGPIADDALAALLEQHLGAAVRTAFQGSAAQATTAGPGTHGIQARPGKGGNKAQVSGPSSGERSANCGDVPGFAARMQSLLDLEQAAEVSAAEAALDGGGGRGLVLPNLRLTGVEAGLLGRSLLTLVHNKGTPPGPLPVHKFGPHDIVRLRASKAAAGAPVLAEGVVYRLRDDSIVIAVDDTPEDGLDVPLRLEKLVNTVTHTRMKAALNTLASASEHGSSPLIDVCFGRRPAAPATPLGPVQWTNASLDETQREAVCAALSCPDLALIHGPPGTGKTTAVVEAIVQEVGRGSRVLACAASNIAVDNLAERLAAAGVPVVRVGHPARLLPQVLDVSLEAKVLRSDNSALAKDCRKEMKALNAQLLKLQGRREGAARRGVRSELRLLAKEERKRQERAVAEVLAATRVVCCTLAGVDARQLRDLPDFDLVVVDEAAQALEPACWSALLRGKRGLLAGDHLQLPPTVVSEAAAAAGLAATLFERLQGMAPKGPRSVMLTQQYRMHTDIMDWCSVALYGGRLVAAPAVAAHTLADLPGVHGDDSALCAALLFIDTAGCDCPEAVEREGGSTYNPREAAAAMAHVARLLAAGVRPEDVGVITPYAAQVARLRELRPPELAARLEISTVDGFQGREKEAVVISCVRSSGGEAGGAGVGFLADARRMNVAVTRARRHCALVGDGDTLAGDAFLAGLVDHASARGEYESAADLLEG</sequence>
<dbReference type="GO" id="GO:0005524">
    <property type="term" value="F:ATP binding"/>
    <property type="evidence" value="ECO:0007669"/>
    <property type="project" value="UniProtKB-KW"/>
</dbReference>
<dbReference type="InterPro" id="IPR047187">
    <property type="entry name" value="SF1_C_Upf1"/>
</dbReference>
<keyword evidence="8" id="KW-0347">Helicase</keyword>
<feature type="region of interest" description="Disordered" evidence="13">
    <location>
        <begin position="121"/>
        <end position="158"/>
    </location>
</feature>
<feature type="domain" description="R3H" evidence="14">
    <location>
        <begin position="19"/>
        <end position="81"/>
    </location>
</feature>
<dbReference type="Gene3D" id="3.30.1370.50">
    <property type="entry name" value="R3H-like domain"/>
    <property type="match status" value="1"/>
</dbReference>
<dbReference type="InterPro" id="IPR014001">
    <property type="entry name" value="Helicase_ATP-bd"/>
</dbReference>
<evidence type="ECO:0000256" key="13">
    <source>
        <dbReference type="SAM" id="MobiDB-lite"/>
    </source>
</evidence>
<evidence type="ECO:0000313" key="15">
    <source>
        <dbReference type="EMBL" id="JAT71929.1"/>
    </source>
</evidence>
<dbReference type="InterPro" id="IPR050534">
    <property type="entry name" value="Coronavir_polyprotein_1ab"/>
</dbReference>
<dbReference type="GO" id="GO:0003723">
    <property type="term" value="F:RNA binding"/>
    <property type="evidence" value="ECO:0007669"/>
    <property type="project" value="InterPro"/>
</dbReference>
<dbReference type="InterPro" id="IPR048761">
    <property type="entry name" value="SMUBP-2_HCS1_1B"/>
</dbReference>
<gene>
    <name evidence="15" type="ORF">g.68003</name>
    <name evidence="16" type="ORF">g.68007</name>
</gene>
<protein>
    <recommendedName>
        <fullName evidence="4">DNA helicase</fullName>
        <ecNumber evidence="4">3.6.4.12</ecNumber>
    </recommendedName>
</protein>
<accession>A0A1D1ZYC0</accession>
<organism evidence="15">
    <name type="scientific">Auxenochlorella protothecoides</name>
    <name type="common">Green microalga</name>
    <name type="synonym">Chlorella protothecoides</name>
    <dbReference type="NCBI Taxonomy" id="3075"/>
    <lineage>
        <taxon>Eukaryota</taxon>
        <taxon>Viridiplantae</taxon>
        <taxon>Chlorophyta</taxon>
        <taxon>core chlorophytes</taxon>
        <taxon>Trebouxiophyceae</taxon>
        <taxon>Chlorellales</taxon>
        <taxon>Chlorellaceae</taxon>
        <taxon>Auxenochlorella</taxon>
    </lineage>
</organism>
<comment type="similarity">
    <text evidence="3">Belongs to the DNA2/NAM7 helicase family.</text>
</comment>
<evidence type="ECO:0000256" key="10">
    <source>
        <dbReference type="ARBA" id="ARBA00023242"/>
    </source>
</evidence>
<evidence type="ECO:0000256" key="11">
    <source>
        <dbReference type="ARBA" id="ARBA00048432"/>
    </source>
</evidence>
<dbReference type="Pfam" id="PF13086">
    <property type="entry name" value="AAA_11"/>
    <property type="match status" value="1"/>
</dbReference>
<feature type="compositionally biased region" description="Polar residues" evidence="13">
    <location>
        <begin position="143"/>
        <end position="153"/>
    </location>
</feature>
<keyword evidence="7" id="KW-0378">Hydrolase</keyword>
<evidence type="ECO:0000256" key="5">
    <source>
        <dbReference type="ARBA" id="ARBA00022490"/>
    </source>
</evidence>
<evidence type="ECO:0000256" key="4">
    <source>
        <dbReference type="ARBA" id="ARBA00012551"/>
    </source>
</evidence>
<dbReference type="Pfam" id="PF01424">
    <property type="entry name" value="R3H"/>
    <property type="match status" value="1"/>
</dbReference>
<dbReference type="PANTHER" id="PTHR43788:SF8">
    <property type="entry name" value="DNA-BINDING PROTEIN SMUBP-2"/>
    <property type="match status" value="1"/>
</dbReference>
<evidence type="ECO:0000256" key="2">
    <source>
        <dbReference type="ARBA" id="ARBA00004496"/>
    </source>
</evidence>
<dbReference type="GO" id="GO:0016787">
    <property type="term" value="F:hydrolase activity"/>
    <property type="evidence" value="ECO:0007669"/>
    <property type="project" value="UniProtKB-KW"/>
</dbReference>
<evidence type="ECO:0000256" key="3">
    <source>
        <dbReference type="ARBA" id="ARBA00007913"/>
    </source>
</evidence>
<dbReference type="CDD" id="cd18044">
    <property type="entry name" value="DEXXQc_SMUBP2"/>
    <property type="match status" value="1"/>
</dbReference>
<dbReference type="FunFam" id="3.40.50.300:FF:000326">
    <property type="entry name" value="P-loop containing nucleoside triphosphate hydrolase"/>
    <property type="match status" value="1"/>
</dbReference>
<keyword evidence="10" id="KW-0539">Nucleus</keyword>
<evidence type="ECO:0000256" key="1">
    <source>
        <dbReference type="ARBA" id="ARBA00004123"/>
    </source>
</evidence>
<dbReference type="PROSITE" id="PS51061">
    <property type="entry name" value="R3H"/>
    <property type="match status" value="1"/>
</dbReference>
<evidence type="ECO:0000256" key="12">
    <source>
        <dbReference type="SAM" id="Coils"/>
    </source>
</evidence>
<feature type="coiled-coil region" evidence="12">
    <location>
        <begin position="440"/>
        <end position="467"/>
    </location>
</feature>
<dbReference type="SUPFAM" id="SSF52540">
    <property type="entry name" value="P-loop containing nucleoside triphosphate hydrolases"/>
    <property type="match status" value="1"/>
</dbReference>
<dbReference type="InterPro" id="IPR041679">
    <property type="entry name" value="DNA2/NAM7-like_C"/>
</dbReference>
<dbReference type="Pfam" id="PF13087">
    <property type="entry name" value="AAA_12"/>
    <property type="match status" value="1"/>
</dbReference>
<dbReference type="AlphaFoldDB" id="A0A1D1ZYC0"/>
<dbReference type="InterPro" id="IPR041677">
    <property type="entry name" value="DNA2/NAM7_AAA_11"/>
</dbReference>